<reference evidence="5 6" key="1">
    <citation type="submission" date="2018-06" db="EMBL/GenBank/DDBJ databases">
        <authorList>
            <consortium name="Pathogen Informatics"/>
            <person name="Doyle S."/>
        </authorList>
    </citation>
    <scope>NUCLEOTIDE SEQUENCE [LARGE SCALE GENOMIC DNA]</scope>
    <source>
        <strain evidence="5 6">NCTC11978</strain>
    </source>
</reference>
<dbReference type="PANTHER" id="PTHR24201">
    <property type="entry name" value="ANK_REP_REGION DOMAIN-CONTAINING PROTEIN"/>
    <property type="match status" value="1"/>
</dbReference>
<dbReference type="Gene3D" id="1.25.40.20">
    <property type="entry name" value="Ankyrin repeat-containing domain"/>
    <property type="match status" value="1"/>
</dbReference>
<keyword evidence="3" id="KW-0175">Coiled coil</keyword>
<evidence type="ECO:0000256" key="4">
    <source>
        <dbReference type="SAM" id="MobiDB-lite"/>
    </source>
</evidence>
<keyword evidence="1" id="KW-0677">Repeat</keyword>
<feature type="compositionally biased region" description="Polar residues" evidence="4">
    <location>
        <begin position="340"/>
        <end position="352"/>
    </location>
</feature>
<evidence type="ECO:0000256" key="1">
    <source>
        <dbReference type="ARBA" id="ARBA00022737"/>
    </source>
</evidence>
<dbReference type="EMBL" id="UGNY01000001">
    <property type="protein sequence ID" value="STX37961.1"/>
    <property type="molecule type" value="Genomic_DNA"/>
</dbReference>
<dbReference type="Proteomes" id="UP000254033">
    <property type="component" value="Unassembled WGS sequence"/>
</dbReference>
<protein>
    <submittedName>
        <fullName evidence="5">Ankyrin repeats (3 copies)</fullName>
    </submittedName>
</protein>
<proteinExistence type="predicted"/>
<name>A0A378ITX2_9GAMM</name>
<evidence type="ECO:0000256" key="2">
    <source>
        <dbReference type="ARBA" id="ARBA00023043"/>
    </source>
</evidence>
<dbReference type="RefSeq" id="WP_181874852.1">
    <property type="nucleotide sequence ID" value="NZ_UGNY01000001.1"/>
</dbReference>
<dbReference type="InterPro" id="IPR036770">
    <property type="entry name" value="Ankyrin_rpt-contain_sf"/>
</dbReference>
<feature type="compositionally biased region" description="Polar residues" evidence="4">
    <location>
        <begin position="194"/>
        <end position="209"/>
    </location>
</feature>
<evidence type="ECO:0000313" key="6">
    <source>
        <dbReference type="Proteomes" id="UP000254033"/>
    </source>
</evidence>
<accession>A0A378ITX2</accession>
<evidence type="ECO:0000313" key="5">
    <source>
        <dbReference type="EMBL" id="STX37961.1"/>
    </source>
</evidence>
<dbReference type="Pfam" id="PF12796">
    <property type="entry name" value="Ank_2"/>
    <property type="match status" value="2"/>
</dbReference>
<feature type="coiled-coil region" evidence="3">
    <location>
        <begin position="229"/>
        <end position="263"/>
    </location>
</feature>
<evidence type="ECO:0000256" key="3">
    <source>
        <dbReference type="SAM" id="Coils"/>
    </source>
</evidence>
<gene>
    <name evidence="5" type="ORF">NCTC11978_01139</name>
</gene>
<organism evidence="5 6">
    <name type="scientific">Legionella feeleii</name>
    <dbReference type="NCBI Taxonomy" id="453"/>
    <lineage>
        <taxon>Bacteria</taxon>
        <taxon>Pseudomonadati</taxon>
        <taxon>Pseudomonadota</taxon>
        <taxon>Gammaproteobacteria</taxon>
        <taxon>Legionellales</taxon>
        <taxon>Legionellaceae</taxon>
        <taxon>Legionella</taxon>
    </lineage>
</organism>
<feature type="compositionally biased region" description="Polar residues" evidence="4">
    <location>
        <begin position="387"/>
        <end position="404"/>
    </location>
</feature>
<sequence length="404" mass="43750">MKTIFQAVIDGDLDEIRKLRAQGQIDINALNEHGDSALTIAIKKGNLAAFRLLLDFKGLDLNQETYTSKFQNKPYPSTPLLWSTRLNQPDMVRELLAKGANPAKLLGYLKVTPLMLAVSNDFIVCVKLLVETGKGVHLKNVKGTTALDLAAQEGKSAALELLIPHVTPGELLTAANLADQHKHPEIAQLLRNCTSPTSEQKNQSTSSQAVPKVRAQKLIDKSTSPDKHYNTLIKTVKTLEEKFKAQEEVVKILQEELKAVKEAQQLLTTTAQPIPDLVQATTEAMHALGPTLRATAGKVEPAPVTEASIAGRIPPDPGMIQPVSTIQPMTANILKPTPERVQSTTSSAQPALSTGPLLNPGDARPQISNQTRSSFFALANRPLPHNELSNPANYALTPSQSKPN</sequence>
<feature type="region of interest" description="Disordered" evidence="4">
    <location>
        <begin position="194"/>
        <end position="213"/>
    </location>
</feature>
<dbReference type="SUPFAM" id="SSF48403">
    <property type="entry name" value="Ankyrin repeat"/>
    <property type="match status" value="1"/>
</dbReference>
<dbReference type="InterPro" id="IPR050776">
    <property type="entry name" value="Ank_Repeat/CDKN_Inhibitor"/>
</dbReference>
<dbReference type="InterPro" id="IPR002110">
    <property type="entry name" value="Ankyrin_rpt"/>
</dbReference>
<feature type="region of interest" description="Disordered" evidence="4">
    <location>
        <begin position="338"/>
        <end position="404"/>
    </location>
</feature>
<dbReference type="SMART" id="SM00248">
    <property type="entry name" value="ANK"/>
    <property type="match status" value="4"/>
</dbReference>
<keyword evidence="2" id="KW-0040">ANK repeat</keyword>
<dbReference type="AlphaFoldDB" id="A0A378ITX2"/>